<protein>
    <submittedName>
        <fullName evidence="1">Uncharacterized protein</fullName>
    </submittedName>
</protein>
<accession>A0AAD8ESY7</accession>
<dbReference type="AlphaFoldDB" id="A0AAD8ESY7"/>
<reference evidence="1" key="2">
    <citation type="submission" date="2023-05" db="EMBL/GenBank/DDBJ databases">
        <authorList>
            <person name="Fouks B."/>
        </authorList>
    </citation>
    <scope>NUCLEOTIDE SEQUENCE</scope>
    <source>
        <strain evidence="1">Stay&amp;Tobe</strain>
        <tissue evidence="1">Testes</tissue>
    </source>
</reference>
<proteinExistence type="predicted"/>
<feature type="non-terminal residue" evidence="1">
    <location>
        <position position="1"/>
    </location>
</feature>
<name>A0AAD8ESY7_DIPPU</name>
<feature type="non-terminal residue" evidence="1">
    <location>
        <position position="58"/>
    </location>
</feature>
<sequence>KWDNVIFIFPNLAKNDSSSTMDRYCMGSSAWMDIHNRFNNLFTTPGYEMYSHYRCRRL</sequence>
<comment type="caution">
    <text evidence="1">The sequence shown here is derived from an EMBL/GenBank/DDBJ whole genome shotgun (WGS) entry which is preliminary data.</text>
</comment>
<reference evidence="1" key="1">
    <citation type="journal article" date="2023" name="IScience">
        <title>Live-bearing cockroach genome reveals convergent evolutionary mechanisms linked to viviparity in insects and beyond.</title>
        <authorList>
            <person name="Fouks B."/>
            <person name="Harrison M.C."/>
            <person name="Mikhailova A.A."/>
            <person name="Marchal E."/>
            <person name="English S."/>
            <person name="Carruthers M."/>
            <person name="Jennings E.C."/>
            <person name="Chiamaka E.L."/>
            <person name="Frigard R.A."/>
            <person name="Pippel M."/>
            <person name="Attardo G.M."/>
            <person name="Benoit J.B."/>
            <person name="Bornberg-Bauer E."/>
            <person name="Tobe S.S."/>
        </authorList>
    </citation>
    <scope>NUCLEOTIDE SEQUENCE</scope>
    <source>
        <strain evidence="1">Stay&amp;Tobe</strain>
    </source>
</reference>
<organism evidence="1 2">
    <name type="scientific">Diploptera punctata</name>
    <name type="common">Pacific beetle cockroach</name>
    <dbReference type="NCBI Taxonomy" id="6984"/>
    <lineage>
        <taxon>Eukaryota</taxon>
        <taxon>Metazoa</taxon>
        <taxon>Ecdysozoa</taxon>
        <taxon>Arthropoda</taxon>
        <taxon>Hexapoda</taxon>
        <taxon>Insecta</taxon>
        <taxon>Pterygota</taxon>
        <taxon>Neoptera</taxon>
        <taxon>Polyneoptera</taxon>
        <taxon>Dictyoptera</taxon>
        <taxon>Blattodea</taxon>
        <taxon>Blaberoidea</taxon>
        <taxon>Blaberidae</taxon>
        <taxon>Diplopterinae</taxon>
        <taxon>Diploptera</taxon>
    </lineage>
</organism>
<evidence type="ECO:0000313" key="1">
    <source>
        <dbReference type="EMBL" id="KAJ9600567.1"/>
    </source>
</evidence>
<dbReference type="Proteomes" id="UP001233999">
    <property type="component" value="Unassembled WGS sequence"/>
</dbReference>
<keyword evidence="2" id="KW-1185">Reference proteome</keyword>
<gene>
    <name evidence="1" type="ORF">L9F63_026295</name>
</gene>
<evidence type="ECO:0000313" key="2">
    <source>
        <dbReference type="Proteomes" id="UP001233999"/>
    </source>
</evidence>
<dbReference type="EMBL" id="JASPKZ010000329">
    <property type="protein sequence ID" value="KAJ9600567.1"/>
    <property type="molecule type" value="Genomic_DNA"/>
</dbReference>